<dbReference type="CTD" id="130916"/>
<dbReference type="InterPro" id="IPR003690">
    <property type="entry name" value="MTERF"/>
</dbReference>
<evidence type="ECO:0000313" key="4">
    <source>
        <dbReference type="Proteomes" id="UP000515152"/>
    </source>
</evidence>
<protein>
    <submittedName>
        <fullName evidence="5">Transcription termination factor 4, mitochondrial</fullName>
    </submittedName>
</protein>
<feature type="region of interest" description="Disordered" evidence="3">
    <location>
        <begin position="303"/>
        <end position="342"/>
    </location>
</feature>
<dbReference type="RefSeq" id="XP_031416256.1">
    <property type="nucleotide sequence ID" value="XM_031560396.2"/>
</dbReference>
<dbReference type="SMART" id="SM00733">
    <property type="entry name" value="Mterf"/>
    <property type="match status" value="4"/>
</dbReference>
<sequence length="342" mass="39345">MSRICGQQVVRWSLRLSPSLALKSAARAEQNARQFAFACRMLCSHAHESQTSRASAQQHGSELTLRILLDLGFTETQAEQVYEGVTRSLGKRSTTHDTSTITALLALGLNSSSIVKVFDKCPALYTEKGAVVQQRMQNLCKLGLVEGSIQRVISYRPQILTLPAKKVNAAVQYIRTKCLFTAQQMRDILRDSPEVMEEDLKHLELKFQYAYFRMGVKQAEMVKAKLFKVSMEELRCRHCFLERRGFYQTPDKKGQTLIVNPKLKDFLFTPEDVFLSQFAMATKEELDMFRKLIAREDEEKGKMLEYGDIEEDKEEDEGEEDLTDFRRGNMGHMGYERNKRKR</sequence>
<dbReference type="GO" id="GO:0005739">
    <property type="term" value="C:mitochondrion"/>
    <property type="evidence" value="ECO:0007669"/>
    <property type="project" value="TreeGrafter"/>
</dbReference>
<evidence type="ECO:0000256" key="3">
    <source>
        <dbReference type="SAM" id="MobiDB-lite"/>
    </source>
</evidence>
<evidence type="ECO:0000313" key="5">
    <source>
        <dbReference type="RefSeq" id="XP_031416256.1"/>
    </source>
</evidence>
<reference evidence="5" key="1">
    <citation type="submission" date="2025-08" db="UniProtKB">
        <authorList>
            <consortium name="RefSeq"/>
        </authorList>
    </citation>
    <scope>IDENTIFICATION</scope>
</reference>
<evidence type="ECO:0000256" key="1">
    <source>
        <dbReference type="ARBA" id="ARBA00007692"/>
    </source>
</evidence>
<dbReference type="Proteomes" id="UP000515152">
    <property type="component" value="Chromosome 22"/>
</dbReference>
<organism evidence="4 5">
    <name type="scientific">Clupea harengus</name>
    <name type="common">Atlantic herring</name>
    <dbReference type="NCBI Taxonomy" id="7950"/>
    <lineage>
        <taxon>Eukaryota</taxon>
        <taxon>Metazoa</taxon>
        <taxon>Chordata</taxon>
        <taxon>Craniata</taxon>
        <taxon>Vertebrata</taxon>
        <taxon>Euteleostomi</taxon>
        <taxon>Actinopterygii</taxon>
        <taxon>Neopterygii</taxon>
        <taxon>Teleostei</taxon>
        <taxon>Clupei</taxon>
        <taxon>Clupeiformes</taxon>
        <taxon>Clupeoidei</taxon>
        <taxon>Clupeidae</taxon>
        <taxon>Clupea</taxon>
    </lineage>
</organism>
<dbReference type="GO" id="GO:0006390">
    <property type="term" value="P:mitochondrial transcription"/>
    <property type="evidence" value="ECO:0007669"/>
    <property type="project" value="TreeGrafter"/>
</dbReference>
<dbReference type="AlphaFoldDB" id="A0A6P8EVS4"/>
<dbReference type="InterPro" id="IPR038538">
    <property type="entry name" value="MTERF_sf"/>
</dbReference>
<dbReference type="OrthoDB" id="9991972at2759"/>
<evidence type="ECO:0000256" key="2">
    <source>
        <dbReference type="ARBA" id="ARBA00022946"/>
    </source>
</evidence>
<proteinExistence type="inferred from homology"/>
<dbReference type="PANTHER" id="PTHR13068:SF203">
    <property type="entry name" value="TRANSCRIPTION TERMINATION FACTOR 4, MITOCHONDRIAL"/>
    <property type="match status" value="1"/>
</dbReference>
<dbReference type="GO" id="GO:0061668">
    <property type="term" value="P:mitochondrial ribosome assembly"/>
    <property type="evidence" value="ECO:0007669"/>
    <property type="project" value="TreeGrafter"/>
</dbReference>
<keyword evidence="2" id="KW-0809">Transit peptide</keyword>
<dbReference type="Pfam" id="PF02536">
    <property type="entry name" value="mTERF"/>
    <property type="match status" value="1"/>
</dbReference>
<dbReference type="GO" id="GO:0003676">
    <property type="term" value="F:nucleic acid binding"/>
    <property type="evidence" value="ECO:0007669"/>
    <property type="project" value="InterPro"/>
</dbReference>
<dbReference type="PANTHER" id="PTHR13068">
    <property type="entry name" value="CGI-12 PROTEIN-RELATED"/>
    <property type="match status" value="1"/>
</dbReference>
<gene>
    <name evidence="5" type="primary">mterf4</name>
</gene>
<accession>A0A6P8EVS4</accession>
<name>A0A6P8EVS4_CLUHA</name>
<dbReference type="GeneID" id="105906898"/>
<feature type="compositionally biased region" description="Acidic residues" evidence="3">
    <location>
        <begin position="307"/>
        <end position="322"/>
    </location>
</feature>
<keyword evidence="4" id="KW-1185">Reference proteome</keyword>
<dbReference type="KEGG" id="char:105906898"/>
<comment type="similarity">
    <text evidence="1">Belongs to the mTERF family.</text>
</comment>
<dbReference type="Gene3D" id="1.25.70.10">
    <property type="entry name" value="Transcription termination factor 3, mitochondrial"/>
    <property type="match status" value="1"/>
</dbReference>